<organism evidence="1 2">
    <name type="scientific">Microvirga arabica</name>
    <dbReference type="NCBI Taxonomy" id="1128671"/>
    <lineage>
        <taxon>Bacteria</taxon>
        <taxon>Pseudomonadati</taxon>
        <taxon>Pseudomonadota</taxon>
        <taxon>Alphaproteobacteria</taxon>
        <taxon>Hyphomicrobiales</taxon>
        <taxon>Methylobacteriaceae</taxon>
        <taxon>Microvirga</taxon>
    </lineage>
</organism>
<comment type="caution">
    <text evidence="1">The sequence shown here is derived from an EMBL/GenBank/DDBJ whole genome shotgun (WGS) entry which is preliminary data.</text>
</comment>
<reference evidence="1 2" key="1">
    <citation type="submission" date="2024-09" db="EMBL/GenBank/DDBJ databases">
        <title>Nodulacao em especies de Leguminosae Basais da Amazonia e Caracterizacao dos Rizobios e Bacterias Associadas aos Nodulos.</title>
        <authorList>
            <person name="Jambeiro I.C.A."/>
            <person name="Lopes I.S."/>
            <person name="Aguiar E.R.G.R."/>
            <person name="Santos A.F.J."/>
            <person name="Dos Santos J.M.F."/>
            <person name="Gross E."/>
        </authorList>
    </citation>
    <scope>NUCLEOTIDE SEQUENCE [LARGE SCALE GENOMIC DNA]</scope>
    <source>
        <strain evidence="1 2">BRUESC1165</strain>
    </source>
</reference>
<evidence type="ECO:0000313" key="2">
    <source>
        <dbReference type="Proteomes" id="UP001593940"/>
    </source>
</evidence>
<sequence>MLYRLKQRGAEGVQAMPGVEQASPCDVRLQTTQLSVHSRHVASGAPSCLAA</sequence>
<accession>A0ABV6YFX7</accession>
<proteinExistence type="predicted"/>
<evidence type="ECO:0000313" key="1">
    <source>
        <dbReference type="EMBL" id="MFC1460151.1"/>
    </source>
</evidence>
<dbReference type="Proteomes" id="UP001593940">
    <property type="component" value="Unassembled WGS sequence"/>
</dbReference>
<dbReference type="RefSeq" id="WP_203271854.1">
    <property type="nucleotide sequence ID" value="NZ_JAFBID010000016.1"/>
</dbReference>
<keyword evidence="2" id="KW-1185">Reference proteome</keyword>
<gene>
    <name evidence="1" type="ORF">ACETIH_26290</name>
</gene>
<dbReference type="EMBL" id="JBHOMY010000121">
    <property type="protein sequence ID" value="MFC1460151.1"/>
    <property type="molecule type" value="Genomic_DNA"/>
</dbReference>
<protein>
    <submittedName>
        <fullName evidence="1">Uncharacterized protein</fullName>
    </submittedName>
</protein>
<name>A0ABV6YFX7_9HYPH</name>